<organism evidence="1 2">
    <name type="scientific">Aliisedimentitalea scapharcae</name>
    <dbReference type="NCBI Taxonomy" id="1524259"/>
    <lineage>
        <taxon>Bacteria</taxon>
        <taxon>Pseudomonadati</taxon>
        <taxon>Pseudomonadota</taxon>
        <taxon>Alphaproteobacteria</taxon>
        <taxon>Rhodobacterales</taxon>
        <taxon>Roseobacteraceae</taxon>
        <taxon>Aliisedimentitalea</taxon>
    </lineage>
</organism>
<dbReference type="RefSeq" id="WP_406645122.1">
    <property type="nucleotide sequence ID" value="NZ_CP123584.1"/>
</dbReference>
<proteinExistence type="predicted"/>
<dbReference type="Proteomes" id="UP001623232">
    <property type="component" value="Chromosome"/>
</dbReference>
<keyword evidence="2" id="KW-1185">Reference proteome</keyword>
<gene>
    <name evidence="1" type="ORF">QEZ52_14490</name>
</gene>
<reference evidence="1 2" key="1">
    <citation type="submission" date="2023-04" db="EMBL/GenBank/DDBJ databases">
        <title>Complete genome sequence of Alisedimentitalea scapharcae.</title>
        <authorList>
            <person name="Rong J.-C."/>
            <person name="Yi M.-L."/>
            <person name="Zhao Q."/>
        </authorList>
    </citation>
    <scope>NUCLEOTIDE SEQUENCE [LARGE SCALE GENOMIC DNA]</scope>
    <source>
        <strain evidence="1 2">KCTC 42119</strain>
    </source>
</reference>
<evidence type="ECO:0000313" key="2">
    <source>
        <dbReference type="Proteomes" id="UP001623232"/>
    </source>
</evidence>
<evidence type="ECO:0000313" key="1">
    <source>
        <dbReference type="EMBL" id="WZK87808.1"/>
    </source>
</evidence>
<protein>
    <recommendedName>
        <fullName evidence="3">Lipoprotein</fullName>
    </recommendedName>
</protein>
<accession>A0ABZ2XQ23</accession>
<dbReference type="EMBL" id="CP123584">
    <property type="protein sequence ID" value="WZK87808.1"/>
    <property type="molecule type" value="Genomic_DNA"/>
</dbReference>
<evidence type="ECO:0008006" key="3">
    <source>
        <dbReference type="Google" id="ProtNLM"/>
    </source>
</evidence>
<name>A0ABZ2XQ23_9RHOB</name>
<sequence>MSATQTHSTGGPTRFACAAAAVLVGTFVLSSCGTFKNENRRQRYDGFIFSAKSKPVDKKTDLENFTVEVKRASQSRTGAGKAGHHEGTKYCIENFGPHKIEWAVHPLDQVDDLQIVNDVLSLRGTCVS</sequence>